<dbReference type="PANTHER" id="PTHR42789">
    <property type="entry name" value="D-ISOMER SPECIFIC 2-HYDROXYACID DEHYDROGENASE FAMILY PROTEIN (AFU_ORTHOLOGUE AFUA_6G10090)"/>
    <property type="match status" value="1"/>
</dbReference>
<evidence type="ECO:0000256" key="1">
    <source>
        <dbReference type="ARBA" id="ARBA00005854"/>
    </source>
</evidence>
<feature type="domain" description="D-isomer specific 2-hydroxyacid dehydrogenase NAD-binding" evidence="7">
    <location>
        <begin position="112"/>
        <end position="282"/>
    </location>
</feature>
<reference evidence="8" key="1">
    <citation type="submission" date="2017-02" db="EMBL/GenBank/DDBJ databases">
        <title>Delving into the versatile metabolic prowess of the omnipresent phylum Bacteroidetes.</title>
        <authorList>
            <person name="Nobu M.K."/>
            <person name="Mei R."/>
            <person name="Narihiro T."/>
            <person name="Kuroda K."/>
            <person name="Liu W.-T."/>
        </authorList>
    </citation>
    <scope>NUCLEOTIDE SEQUENCE</scope>
    <source>
        <strain evidence="8">ADurb.Bin276</strain>
    </source>
</reference>
<keyword evidence="2" id="KW-0028">Amino-acid biosynthesis</keyword>
<dbReference type="FunFam" id="3.40.50.720:FF:000203">
    <property type="entry name" value="D-3-phosphoglycerate dehydrogenase (SerA)"/>
    <property type="match status" value="1"/>
</dbReference>
<evidence type="ECO:0000259" key="7">
    <source>
        <dbReference type="Pfam" id="PF02826"/>
    </source>
</evidence>
<evidence type="ECO:0000313" key="8">
    <source>
        <dbReference type="EMBL" id="OQA54852.1"/>
    </source>
</evidence>
<keyword evidence="4" id="KW-0520">NAD</keyword>
<comment type="caution">
    <text evidence="8">The sequence shown here is derived from an EMBL/GenBank/DDBJ whole genome shotgun (WGS) entry which is preliminary data.</text>
</comment>
<accession>A0A1V5SLL8</accession>
<evidence type="ECO:0000256" key="5">
    <source>
        <dbReference type="RuleBase" id="RU003719"/>
    </source>
</evidence>
<dbReference type="PROSITE" id="PS00670">
    <property type="entry name" value="D_2_HYDROXYACID_DH_2"/>
    <property type="match status" value="1"/>
</dbReference>
<dbReference type="GO" id="GO:0016616">
    <property type="term" value="F:oxidoreductase activity, acting on the CH-OH group of donors, NAD or NADP as acceptor"/>
    <property type="evidence" value="ECO:0007669"/>
    <property type="project" value="InterPro"/>
</dbReference>
<dbReference type="SUPFAM" id="SSF52283">
    <property type="entry name" value="Formate/glycerate dehydrogenase catalytic domain-like"/>
    <property type="match status" value="1"/>
</dbReference>
<dbReference type="Pfam" id="PF02826">
    <property type="entry name" value="2-Hacid_dh_C"/>
    <property type="match status" value="1"/>
</dbReference>
<dbReference type="AlphaFoldDB" id="A0A1V5SLL8"/>
<evidence type="ECO:0000259" key="6">
    <source>
        <dbReference type="Pfam" id="PF00389"/>
    </source>
</evidence>
<dbReference type="GO" id="GO:0051287">
    <property type="term" value="F:NAD binding"/>
    <property type="evidence" value="ECO:0007669"/>
    <property type="project" value="InterPro"/>
</dbReference>
<dbReference type="Gene3D" id="3.40.50.720">
    <property type="entry name" value="NAD(P)-binding Rossmann-like Domain"/>
    <property type="match status" value="2"/>
</dbReference>
<evidence type="ECO:0000256" key="2">
    <source>
        <dbReference type="ARBA" id="ARBA00022605"/>
    </source>
</evidence>
<dbReference type="EC" id="1.1.1.-" evidence="8"/>
<dbReference type="PANTHER" id="PTHR42789:SF1">
    <property type="entry name" value="D-ISOMER SPECIFIC 2-HYDROXYACID DEHYDROGENASE FAMILY PROTEIN (AFU_ORTHOLOGUE AFUA_6G10090)"/>
    <property type="match status" value="1"/>
</dbReference>
<dbReference type="CDD" id="cd12172">
    <property type="entry name" value="PGDH_like_2"/>
    <property type="match status" value="1"/>
</dbReference>
<proteinExistence type="inferred from homology"/>
<dbReference type="SUPFAM" id="SSF51735">
    <property type="entry name" value="NAD(P)-binding Rossmann-fold domains"/>
    <property type="match status" value="1"/>
</dbReference>
<dbReference type="InterPro" id="IPR006139">
    <property type="entry name" value="D-isomer_2_OHA_DH_cat_dom"/>
</dbReference>
<dbReference type="Pfam" id="PF00389">
    <property type="entry name" value="2-Hacid_dh"/>
    <property type="match status" value="1"/>
</dbReference>
<gene>
    <name evidence="8" type="primary">yoaD</name>
    <name evidence="8" type="ORF">BWY41_01863</name>
</gene>
<dbReference type="Proteomes" id="UP000485569">
    <property type="component" value="Unassembled WGS sequence"/>
</dbReference>
<dbReference type="PROSITE" id="PS00065">
    <property type="entry name" value="D_2_HYDROXYACID_DH_1"/>
    <property type="match status" value="1"/>
</dbReference>
<dbReference type="InterPro" id="IPR036291">
    <property type="entry name" value="NAD(P)-bd_dom_sf"/>
</dbReference>
<dbReference type="InterPro" id="IPR029753">
    <property type="entry name" value="D-isomer_DH_CS"/>
</dbReference>
<dbReference type="EMBL" id="MWBQ01000193">
    <property type="protein sequence ID" value="OQA54852.1"/>
    <property type="molecule type" value="Genomic_DNA"/>
</dbReference>
<dbReference type="InterPro" id="IPR006140">
    <property type="entry name" value="D-isomer_DH_NAD-bd"/>
</dbReference>
<dbReference type="InterPro" id="IPR029752">
    <property type="entry name" value="D-isomer_DH_CS1"/>
</dbReference>
<organism evidence="8">
    <name type="scientific">Candidatus Atribacter allofermentans</name>
    <dbReference type="NCBI Taxonomy" id="1852833"/>
    <lineage>
        <taxon>Bacteria</taxon>
        <taxon>Pseudomonadati</taxon>
        <taxon>Atribacterota</taxon>
        <taxon>Atribacteria</taxon>
        <taxon>Atribacterales</taxon>
        <taxon>Atribacteraceae</taxon>
        <taxon>Atribacter</taxon>
    </lineage>
</organism>
<keyword evidence="3 5" id="KW-0560">Oxidoreductase</keyword>
<dbReference type="GO" id="GO:0008652">
    <property type="term" value="P:amino acid biosynthetic process"/>
    <property type="evidence" value="ECO:0007669"/>
    <property type="project" value="UniProtKB-KW"/>
</dbReference>
<evidence type="ECO:0000256" key="4">
    <source>
        <dbReference type="ARBA" id="ARBA00023027"/>
    </source>
</evidence>
<feature type="domain" description="D-isomer specific 2-hydroxyacid dehydrogenase catalytic" evidence="6">
    <location>
        <begin position="17"/>
        <end position="313"/>
    </location>
</feature>
<dbReference type="InterPro" id="IPR050857">
    <property type="entry name" value="D-2-hydroxyacid_DH"/>
</dbReference>
<sequence>MKKAIILARSFARSAKDPLRRLEAAGIQVEIKKNPNPENEDTVSELINDAEGVLVGMDRVGEVVFTNCPNLKVVSKHGVGVDNIDIQSAQKHGVVVANAPGTNSVSVAEMAFTLMLVLARKIPHFIEQIKNKEWGATSFGLELEGKTIGIVGFGRIGKNVAQYAQAFAMKVLYYDPFINNEILPYKKVELEKLFKDADFISLHAPLTDDTREMINDKLLSFMKKEAFLINTARGELINEEALYLYLKENRIAGAALDVFTHEPPFDSPLLSLPNVITTPHISSHTREANLKMGNIAAENLIRVFNGKEPLYRVV</sequence>
<comment type="similarity">
    <text evidence="1 5">Belongs to the D-isomer specific 2-hydroxyacid dehydrogenase family.</text>
</comment>
<name>A0A1V5SLL8_9BACT</name>
<protein>
    <submittedName>
        <fullName evidence="8">Putative 2-hydroxyacid dehydrogenase YoaD</fullName>
        <ecNumber evidence="8">1.1.1.-</ecNumber>
    </submittedName>
</protein>
<evidence type="ECO:0000256" key="3">
    <source>
        <dbReference type="ARBA" id="ARBA00023002"/>
    </source>
</evidence>